<comment type="subcellular location">
    <subcellularLocation>
        <location evidence="1">Cell envelope</location>
    </subcellularLocation>
</comment>
<dbReference type="RefSeq" id="WP_188027212.1">
    <property type="nucleotide sequence ID" value="NZ_JACHGR010000008.1"/>
</dbReference>
<keyword evidence="4" id="KW-0676">Redox-active center</keyword>
<dbReference type="PROSITE" id="PS51352">
    <property type="entry name" value="THIOREDOXIN_2"/>
    <property type="match status" value="1"/>
</dbReference>
<keyword evidence="2" id="KW-0201">Cytochrome c-type biogenesis</keyword>
<dbReference type="InterPro" id="IPR000866">
    <property type="entry name" value="AhpC/TSA"/>
</dbReference>
<evidence type="ECO:0000256" key="2">
    <source>
        <dbReference type="ARBA" id="ARBA00022748"/>
    </source>
</evidence>
<dbReference type="GO" id="GO:0017004">
    <property type="term" value="P:cytochrome complex assembly"/>
    <property type="evidence" value="ECO:0007669"/>
    <property type="project" value="UniProtKB-KW"/>
</dbReference>
<dbReference type="PANTHER" id="PTHR42852">
    <property type="entry name" value="THIOL:DISULFIDE INTERCHANGE PROTEIN DSBE"/>
    <property type="match status" value="1"/>
</dbReference>
<protein>
    <submittedName>
        <fullName evidence="7">Thiol-disulfide isomerase/thioredoxin</fullName>
    </submittedName>
</protein>
<feature type="chain" id="PRO_5032277414" evidence="5">
    <location>
        <begin position="23"/>
        <end position="161"/>
    </location>
</feature>
<feature type="signal peptide" evidence="5">
    <location>
        <begin position="1"/>
        <end position="22"/>
    </location>
</feature>
<feature type="domain" description="Thioredoxin" evidence="6">
    <location>
        <begin position="24"/>
        <end position="161"/>
    </location>
</feature>
<dbReference type="InterPro" id="IPR050553">
    <property type="entry name" value="Thioredoxin_ResA/DsbE_sf"/>
</dbReference>
<dbReference type="SUPFAM" id="SSF52833">
    <property type="entry name" value="Thioredoxin-like"/>
    <property type="match status" value="1"/>
</dbReference>
<evidence type="ECO:0000256" key="1">
    <source>
        <dbReference type="ARBA" id="ARBA00004196"/>
    </source>
</evidence>
<reference evidence="7 8" key="1">
    <citation type="submission" date="2020-08" db="EMBL/GenBank/DDBJ databases">
        <title>Genomic Encyclopedia of Type Strains, Phase IV (KMG-IV): sequencing the most valuable type-strain genomes for metagenomic binning, comparative biology and taxonomic classification.</title>
        <authorList>
            <person name="Goeker M."/>
        </authorList>
    </citation>
    <scope>NUCLEOTIDE SEQUENCE [LARGE SCALE GENOMIC DNA]</scope>
    <source>
        <strain evidence="7 8">DSM 22975</strain>
    </source>
</reference>
<keyword evidence="3" id="KW-1015">Disulfide bond</keyword>
<dbReference type="Pfam" id="PF00578">
    <property type="entry name" value="AhpC-TSA"/>
    <property type="match status" value="1"/>
</dbReference>
<dbReference type="PROSITE" id="PS51257">
    <property type="entry name" value="PROKAR_LIPOPROTEIN"/>
    <property type="match status" value="1"/>
</dbReference>
<evidence type="ECO:0000256" key="5">
    <source>
        <dbReference type="SAM" id="SignalP"/>
    </source>
</evidence>
<evidence type="ECO:0000256" key="4">
    <source>
        <dbReference type="ARBA" id="ARBA00023284"/>
    </source>
</evidence>
<name>A0A841GPN6_9GAMM</name>
<evidence type="ECO:0000256" key="3">
    <source>
        <dbReference type="ARBA" id="ARBA00023157"/>
    </source>
</evidence>
<dbReference type="GO" id="GO:0016491">
    <property type="term" value="F:oxidoreductase activity"/>
    <property type="evidence" value="ECO:0007669"/>
    <property type="project" value="InterPro"/>
</dbReference>
<organism evidence="7 8">
    <name type="scientific">Tolumonas osonensis</name>
    <dbReference type="NCBI Taxonomy" id="675874"/>
    <lineage>
        <taxon>Bacteria</taxon>
        <taxon>Pseudomonadati</taxon>
        <taxon>Pseudomonadota</taxon>
        <taxon>Gammaproteobacteria</taxon>
        <taxon>Aeromonadales</taxon>
        <taxon>Aeromonadaceae</taxon>
        <taxon>Tolumonas</taxon>
    </lineage>
</organism>
<accession>A0A841GPN6</accession>
<evidence type="ECO:0000313" key="8">
    <source>
        <dbReference type="Proteomes" id="UP000585721"/>
    </source>
</evidence>
<dbReference type="PANTHER" id="PTHR42852:SF6">
    <property type="entry name" value="THIOL:DISULFIDE INTERCHANGE PROTEIN DSBE"/>
    <property type="match status" value="1"/>
</dbReference>
<dbReference type="GO" id="GO:0030313">
    <property type="term" value="C:cell envelope"/>
    <property type="evidence" value="ECO:0007669"/>
    <property type="project" value="UniProtKB-SubCell"/>
</dbReference>
<dbReference type="Gene3D" id="3.40.30.10">
    <property type="entry name" value="Glutaredoxin"/>
    <property type="match status" value="1"/>
</dbReference>
<keyword evidence="7" id="KW-0413">Isomerase</keyword>
<keyword evidence="8" id="KW-1185">Reference proteome</keyword>
<dbReference type="InterPro" id="IPR036249">
    <property type="entry name" value="Thioredoxin-like_sf"/>
</dbReference>
<dbReference type="CDD" id="cd02966">
    <property type="entry name" value="TlpA_like_family"/>
    <property type="match status" value="1"/>
</dbReference>
<evidence type="ECO:0000313" key="7">
    <source>
        <dbReference type="EMBL" id="MBB6056482.1"/>
    </source>
</evidence>
<gene>
    <name evidence="7" type="ORF">HNR75_002420</name>
</gene>
<proteinExistence type="predicted"/>
<dbReference type="InterPro" id="IPR013766">
    <property type="entry name" value="Thioredoxin_domain"/>
</dbReference>
<sequence length="161" mass="17959">MTWLLSRVLLLAALLAGCQEEAQLKTGAPAPELAALTLEDQPASLKAWQGKYVYLVFWSDSCGGCFAEMPHLQALSRRYPRDLVVVGINTDASAERIRAVQKQMGLTYPQLRDQLNISSERYQLQGTPSAYLLDREGRLLAQSLGLQKPAELDRQFQQLIP</sequence>
<dbReference type="GO" id="GO:0016853">
    <property type="term" value="F:isomerase activity"/>
    <property type="evidence" value="ECO:0007669"/>
    <property type="project" value="UniProtKB-KW"/>
</dbReference>
<evidence type="ECO:0000259" key="6">
    <source>
        <dbReference type="PROSITE" id="PS51352"/>
    </source>
</evidence>
<dbReference type="GO" id="GO:0016209">
    <property type="term" value="F:antioxidant activity"/>
    <property type="evidence" value="ECO:0007669"/>
    <property type="project" value="InterPro"/>
</dbReference>
<dbReference type="AlphaFoldDB" id="A0A841GPN6"/>
<keyword evidence="5" id="KW-0732">Signal</keyword>
<comment type="caution">
    <text evidence="7">The sequence shown here is derived from an EMBL/GenBank/DDBJ whole genome shotgun (WGS) entry which is preliminary data.</text>
</comment>
<dbReference type="EMBL" id="JACHGR010000008">
    <property type="protein sequence ID" value="MBB6056482.1"/>
    <property type="molecule type" value="Genomic_DNA"/>
</dbReference>
<dbReference type="Proteomes" id="UP000585721">
    <property type="component" value="Unassembled WGS sequence"/>
</dbReference>